<evidence type="ECO:0000313" key="1">
    <source>
        <dbReference type="EMBL" id="MDQ0253095.1"/>
    </source>
</evidence>
<protein>
    <submittedName>
        <fullName evidence="1">Uncharacterized protein</fullName>
    </submittedName>
</protein>
<dbReference type="EMBL" id="JAUSUG010000001">
    <property type="protein sequence ID" value="MDQ0253095.1"/>
    <property type="molecule type" value="Genomic_DNA"/>
</dbReference>
<dbReference type="Proteomes" id="UP001230005">
    <property type="component" value="Unassembled WGS sequence"/>
</dbReference>
<reference evidence="1 2" key="1">
    <citation type="submission" date="2023-07" db="EMBL/GenBank/DDBJ databases">
        <title>Genomic Encyclopedia of Type Strains, Phase IV (KMG-IV): sequencing the most valuable type-strain genomes for metagenomic binning, comparative biology and taxonomic classification.</title>
        <authorList>
            <person name="Goeker M."/>
        </authorList>
    </citation>
    <scope>NUCLEOTIDE SEQUENCE [LARGE SCALE GENOMIC DNA]</scope>
    <source>
        <strain evidence="1 2">DSM 9768</strain>
    </source>
</reference>
<accession>A0ABT9ZPC4</accession>
<name>A0ABT9ZPC4_9BACI</name>
<evidence type="ECO:0000313" key="2">
    <source>
        <dbReference type="Proteomes" id="UP001230005"/>
    </source>
</evidence>
<sequence>MWSFSFSTYFTLHGEFNPAREVNGRDIGLGVGNLL</sequence>
<gene>
    <name evidence="1" type="ORF">J2S74_000467</name>
</gene>
<keyword evidence="2" id="KW-1185">Reference proteome</keyword>
<comment type="caution">
    <text evidence="1">The sequence shown here is derived from an EMBL/GenBank/DDBJ whole genome shotgun (WGS) entry which is preliminary data.</text>
</comment>
<organism evidence="1 2">
    <name type="scientific">Evansella vedderi</name>
    <dbReference type="NCBI Taxonomy" id="38282"/>
    <lineage>
        <taxon>Bacteria</taxon>
        <taxon>Bacillati</taxon>
        <taxon>Bacillota</taxon>
        <taxon>Bacilli</taxon>
        <taxon>Bacillales</taxon>
        <taxon>Bacillaceae</taxon>
        <taxon>Evansella</taxon>
    </lineage>
</organism>
<proteinExistence type="predicted"/>